<organism evidence="2 3">
    <name type="scientific">Truncatella angustata</name>
    <dbReference type="NCBI Taxonomy" id="152316"/>
    <lineage>
        <taxon>Eukaryota</taxon>
        <taxon>Fungi</taxon>
        <taxon>Dikarya</taxon>
        <taxon>Ascomycota</taxon>
        <taxon>Pezizomycotina</taxon>
        <taxon>Sordariomycetes</taxon>
        <taxon>Xylariomycetidae</taxon>
        <taxon>Amphisphaeriales</taxon>
        <taxon>Sporocadaceae</taxon>
        <taxon>Truncatella</taxon>
    </lineage>
</organism>
<evidence type="ECO:0000313" key="2">
    <source>
        <dbReference type="EMBL" id="KAH6653860.1"/>
    </source>
</evidence>
<protein>
    <submittedName>
        <fullName evidence="2">Uncharacterized protein</fullName>
    </submittedName>
</protein>
<keyword evidence="3" id="KW-1185">Reference proteome</keyword>
<dbReference type="AlphaFoldDB" id="A0A9P8UJX4"/>
<gene>
    <name evidence="2" type="ORF">BKA67DRAFT_690967</name>
</gene>
<accession>A0A9P8UJX4</accession>
<reference evidence="2" key="1">
    <citation type="journal article" date="2021" name="Nat. Commun.">
        <title>Genetic determinants of endophytism in the Arabidopsis root mycobiome.</title>
        <authorList>
            <person name="Mesny F."/>
            <person name="Miyauchi S."/>
            <person name="Thiergart T."/>
            <person name="Pickel B."/>
            <person name="Atanasova L."/>
            <person name="Karlsson M."/>
            <person name="Huettel B."/>
            <person name="Barry K.W."/>
            <person name="Haridas S."/>
            <person name="Chen C."/>
            <person name="Bauer D."/>
            <person name="Andreopoulos W."/>
            <person name="Pangilinan J."/>
            <person name="LaButti K."/>
            <person name="Riley R."/>
            <person name="Lipzen A."/>
            <person name="Clum A."/>
            <person name="Drula E."/>
            <person name="Henrissat B."/>
            <person name="Kohler A."/>
            <person name="Grigoriev I.V."/>
            <person name="Martin F.M."/>
            <person name="Hacquard S."/>
        </authorList>
    </citation>
    <scope>NUCLEOTIDE SEQUENCE</scope>
    <source>
        <strain evidence="2">MPI-SDFR-AT-0073</strain>
    </source>
</reference>
<sequence>MAQGRGKGTCEPSSRKCKRSNHQVGRVVGWEDRENASASASASAFAPAPALRRVAEGNITKRVEKERRSTANQSPTFTRLAQFDFSVTNAGPSAGLRWVLQLGWASKKWVVGSATDMRYAVQVHAPANGVAFAHYSARACSGPALALVDCQRGLQRVADGVPWNHPTIRLLLAARQSSETLWDTHWRQRVRWHHEVTNQ</sequence>
<name>A0A9P8UJX4_9PEZI</name>
<dbReference type="RefSeq" id="XP_045958130.1">
    <property type="nucleotide sequence ID" value="XM_046109157.1"/>
</dbReference>
<feature type="region of interest" description="Disordered" evidence="1">
    <location>
        <begin position="1"/>
        <end position="23"/>
    </location>
</feature>
<dbReference type="Proteomes" id="UP000758603">
    <property type="component" value="Unassembled WGS sequence"/>
</dbReference>
<evidence type="ECO:0000313" key="3">
    <source>
        <dbReference type="Proteomes" id="UP000758603"/>
    </source>
</evidence>
<dbReference type="GeneID" id="70138048"/>
<comment type="caution">
    <text evidence="2">The sequence shown here is derived from an EMBL/GenBank/DDBJ whole genome shotgun (WGS) entry which is preliminary data.</text>
</comment>
<evidence type="ECO:0000256" key="1">
    <source>
        <dbReference type="SAM" id="MobiDB-lite"/>
    </source>
</evidence>
<dbReference type="EMBL" id="JAGPXC010000004">
    <property type="protein sequence ID" value="KAH6653860.1"/>
    <property type="molecule type" value="Genomic_DNA"/>
</dbReference>
<proteinExistence type="predicted"/>